<proteinExistence type="predicted"/>
<dbReference type="Proteomes" id="UP000518752">
    <property type="component" value="Unassembled WGS sequence"/>
</dbReference>
<keyword evidence="2 6" id="KW-0812">Transmembrane</keyword>
<comment type="subcellular location">
    <subcellularLocation>
        <location evidence="1">Membrane</location>
        <topology evidence="1">Single-pass membrane protein</topology>
    </subcellularLocation>
</comment>
<evidence type="ECO:0000313" key="8">
    <source>
        <dbReference type="Proteomes" id="UP000518752"/>
    </source>
</evidence>
<evidence type="ECO:0000313" key="7">
    <source>
        <dbReference type="EMBL" id="KAF5377698.1"/>
    </source>
</evidence>
<organism evidence="7 8">
    <name type="scientific">Collybiopsis confluens</name>
    <dbReference type="NCBI Taxonomy" id="2823264"/>
    <lineage>
        <taxon>Eukaryota</taxon>
        <taxon>Fungi</taxon>
        <taxon>Dikarya</taxon>
        <taxon>Basidiomycota</taxon>
        <taxon>Agaricomycotina</taxon>
        <taxon>Agaricomycetes</taxon>
        <taxon>Agaricomycetidae</taxon>
        <taxon>Agaricales</taxon>
        <taxon>Marasmiineae</taxon>
        <taxon>Omphalotaceae</taxon>
        <taxon>Collybiopsis</taxon>
    </lineage>
</organism>
<dbReference type="EMBL" id="JAACJN010000082">
    <property type="protein sequence ID" value="KAF5377698.1"/>
    <property type="molecule type" value="Genomic_DNA"/>
</dbReference>
<keyword evidence="4 6" id="KW-0472">Membrane</keyword>
<feature type="transmembrane region" description="Helical" evidence="6">
    <location>
        <begin position="86"/>
        <end position="112"/>
    </location>
</feature>
<dbReference type="GO" id="GO:0016020">
    <property type="term" value="C:membrane"/>
    <property type="evidence" value="ECO:0007669"/>
    <property type="project" value="UniProtKB-SubCell"/>
</dbReference>
<evidence type="ECO:0000256" key="4">
    <source>
        <dbReference type="ARBA" id="ARBA00023136"/>
    </source>
</evidence>
<reference evidence="7 8" key="1">
    <citation type="journal article" date="2020" name="ISME J.">
        <title>Uncovering the hidden diversity of litter-decomposition mechanisms in mushroom-forming fungi.</title>
        <authorList>
            <person name="Floudas D."/>
            <person name="Bentzer J."/>
            <person name="Ahren D."/>
            <person name="Johansson T."/>
            <person name="Persson P."/>
            <person name="Tunlid A."/>
        </authorList>
    </citation>
    <scope>NUCLEOTIDE SEQUENCE [LARGE SCALE GENOMIC DNA]</scope>
    <source>
        <strain evidence="7 8">CBS 406.79</strain>
    </source>
</reference>
<dbReference type="PANTHER" id="PTHR15549">
    <property type="entry name" value="PAIRED IMMUNOGLOBULIN-LIKE TYPE 2 RECEPTOR"/>
    <property type="match status" value="1"/>
</dbReference>
<dbReference type="AlphaFoldDB" id="A0A8H5H6L9"/>
<keyword evidence="8" id="KW-1185">Reference proteome</keyword>
<evidence type="ECO:0000256" key="1">
    <source>
        <dbReference type="ARBA" id="ARBA00004167"/>
    </source>
</evidence>
<feature type="region of interest" description="Disordered" evidence="5">
    <location>
        <begin position="1"/>
        <end position="37"/>
    </location>
</feature>
<accession>A0A8H5H6L9</accession>
<dbReference type="InterPro" id="IPR051694">
    <property type="entry name" value="Immunoregulatory_rcpt-like"/>
</dbReference>
<gene>
    <name evidence="7" type="ORF">D9757_009370</name>
</gene>
<evidence type="ECO:0000256" key="5">
    <source>
        <dbReference type="SAM" id="MobiDB-lite"/>
    </source>
</evidence>
<comment type="caution">
    <text evidence="7">The sequence shown here is derived from an EMBL/GenBank/DDBJ whole genome shotgun (WGS) entry which is preliminary data.</text>
</comment>
<keyword evidence="3 6" id="KW-1133">Transmembrane helix</keyword>
<feature type="region of interest" description="Disordered" evidence="5">
    <location>
        <begin position="173"/>
        <end position="251"/>
    </location>
</feature>
<evidence type="ECO:0000256" key="3">
    <source>
        <dbReference type="ARBA" id="ARBA00022989"/>
    </source>
</evidence>
<feature type="compositionally biased region" description="Polar residues" evidence="5">
    <location>
        <begin position="211"/>
        <end position="226"/>
    </location>
</feature>
<evidence type="ECO:0000256" key="2">
    <source>
        <dbReference type="ARBA" id="ARBA00022692"/>
    </source>
</evidence>
<feature type="compositionally biased region" description="Basic and acidic residues" evidence="5">
    <location>
        <begin position="184"/>
        <end position="195"/>
    </location>
</feature>
<sequence length="251" mass="26396">MASSSTLDITFTSSSSSTLSPSSLSSSSSSTLTSTLTSTSTSTVSTHAVVSTITLSGISVTPAPTSSASSSTPRGHLSPGTIAGRFTAGLVIGGLIAGVVFGGCVICVLLMIRRWLRLRHRKAPPSTLPGDRLMHLERIRGHAAPPLREPYAIQNLPPSKNIRVLNWLERTGSAGPPSISQHTMNERDTNDDSRYHPVGLGQAPSAVNVMRSESTSESHYSQQSAQLAPISELEAGQLDGSEFRSSITKVD</sequence>
<dbReference type="OrthoDB" id="3036391at2759"/>
<dbReference type="GO" id="GO:0071944">
    <property type="term" value="C:cell periphery"/>
    <property type="evidence" value="ECO:0007669"/>
    <property type="project" value="UniProtKB-ARBA"/>
</dbReference>
<protein>
    <submittedName>
        <fullName evidence="7">Uncharacterized protein</fullName>
    </submittedName>
</protein>
<name>A0A8H5H6L9_9AGAR</name>
<evidence type="ECO:0000256" key="6">
    <source>
        <dbReference type="SAM" id="Phobius"/>
    </source>
</evidence>